<dbReference type="GeneID" id="19319036"/>
<evidence type="ECO:0008006" key="4">
    <source>
        <dbReference type="Google" id="ProtNLM"/>
    </source>
</evidence>
<evidence type="ECO:0000313" key="3">
    <source>
        <dbReference type="Proteomes" id="UP000053664"/>
    </source>
</evidence>
<sequence length="364" mass="38298">MKFFKFALPLALALSTQGGVEANPLPIGERSVAAAADLAASTHELVARAPTTDAAFTVATSTVNSAITCPNGIAGRTGGVILLVHGTGQTGQETWANGPYVSLLPNYSPGYDVCYVTLPSRSWQDAQTSSEYVARAVQILAPKSKTGTVSIIGHSQGNINIQWALSFWPSIRPKVHQFVSLAGDFKGTLLAYLGCAANDLLAPGTGCQPSVLQQASNSRYLRVLKNAAGSALVKTLSLSTAYDEVVVPQSGTSGTSYLPGATNVQLQQSNICGALHPAGHISMTIDPAAFELAYETIRTGTTPMGSTFDKWSCFNFFFGTGYNNNTFAKTADALQAAFQFALGTASYPTTKTEPAIRSYAQAYL</sequence>
<dbReference type="Gene3D" id="3.40.50.1820">
    <property type="entry name" value="alpha/beta hydrolase"/>
    <property type="match status" value="1"/>
</dbReference>
<dbReference type="InterPro" id="IPR053228">
    <property type="entry name" value="Stereospecific_Lipase"/>
</dbReference>
<evidence type="ECO:0000256" key="1">
    <source>
        <dbReference type="SAM" id="SignalP"/>
    </source>
</evidence>
<feature type="chain" id="PRO_5001599636" description="AB hydrolase-1 domain-containing protein" evidence="1">
    <location>
        <begin position="23"/>
        <end position="364"/>
    </location>
</feature>
<dbReference type="PANTHER" id="PTHR37574:SF1">
    <property type="entry name" value="LIPASE B"/>
    <property type="match status" value="1"/>
</dbReference>
<dbReference type="HOGENOM" id="CLU_029537_3_0_1"/>
<dbReference type="Proteomes" id="UP000053664">
    <property type="component" value="Unassembled WGS sequence"/>
</dbReference>
<protein>
    <recommendedName>
        <fullName evidence="4">AB hydrolase-1 domain-containing protein</fullName>
    </recommendedName>
</protein>
<keyword evidence="1" id="KW-0732">Signal</keyword>
<dbReference type="OrthoDB" id="4605274at2759"/>
<dbReference type="EMBL" id="KE361639">
    <property type="protein sequence ID" value="EPQ27398.1"/>
    <property type="molecule type" value="Genomic_DNA"/>
</dbReference>
<reference evidence="2 3" key="1">
    <citation type="journal article" date="2013" name="Plant Cell">
        <title>The transition from a phytopathogenic smut ancestor to an anamorphic biocontrol agent deciphered by comparative whole-genome analysis.</title>
        <authorList>
            <person name="Lefebvre F."/>
            <person name="Joly D.L."/>
            <person name="Labbe C."/>
            <person name="Teichmann B."/>
            <person name="Linning R."/>
            <person name="Belzile F."/>
            <person name="Bakkeren G."/>
            <person name="Belanger R.R."/>
        </authorList>
    </citation>
    <scope>NUCLEOTIDE SEQUENCE [LARGE SCALE GENOMIC DNA]</scope>
    <source>
        <strain evidence="2 3">PF-1</strain>
    </source>
</reference>
<dbReference type="KEGG" id="pfp:PFL1_04936"/>
<feature type="signal peptide" evidence="1">
    <location>
        <begin position="1"/>
        <end position="22"/>
    </location>
</feature>
<dbReference type="SUPFAM" id="SSF53474">
    <property type="entry name" value="alpha/beta-Hydrolases"/>
    <property type="match status" value="1"/>
</dbReference>
<accession>A0A061H493</accession>
<dbReference type="PANTHER" id="PTHR37574">
    <property type="entry name" value="LIPASE B"/>
    <property type="match status" value="1"/>
</dbReference>
<organism evidence="2 3">
    <name type="scientific">Pseudozyma flocculosa PF-1</name>
    <dbReference type="NCBI Taxonomy" id="1277687"/>
    <lineage>
        <taxon>Eukaryota</taxon>
        <taxon>Fungi</taxon>
        <taxon>Dikarya</taxon>
        <taxon>Basidiomycota</taxon>
        <taxon>Ustilaginomycotina</taxon>
        <taxon>Ustilaginomycetes</taxon>
        <taxon>Ustilaginales</taxon>
        <taxon>Ustilaginaceae</taxon>
        <taxon>Pseudozyma</taxon>
    </lineage>
</organism>
<evidence type="ECO:0000313" key="2">
    <source>
        <dbReference type="EMBL" id="EPQ27398.1"/>
    </source>
</evidence>
<dbReference type="AlphaFoldDB" id="A0A061H493"/>
<dbReference type="RefSeq" id="XP_007880657.1">
    <property type="nucleotide sequence ID" value="XM_007882466.1"/>
</dbReference>
<proteinExistence type="predicted"/>
<gene>
    <name evidence="2" type="ORF">PFL1_04936</name>
</gene>
<name>A0A061H493_9BASI</name>
<dbReference type="eggNOG" id="ENOG502S0V3">
    <property type="taxonomic scope" value="Eukaryota"/>
</dbReference>
<dbReference type="InterPro" id="IPR029058">
    <property type="entry name" value="AB_hydrolase_fold"/>
</dbReference>